<dbReference type="GO" id="GO:0016788">
    <property type="term" value="F:hydrolase activity, acting on ester bonds"/>
    <property type="evidence" value="ECO:0007669"/>
    <property type="project" value="TreeGrafter"/>
</dbReference>
<dbReference type="InterPro" id="IPR000801">
    <property type="entry name" value="Esterase-like"/>
</dbReference>
<dbReference type="InterPro" id="IPR052558">
    <property type="entry name" value="Siderophore_Hydrolase_D"/>
</dbReference>
<sequence length="303" mass="32975">MRILEKSPCAFLSNCEIWRVRPDTIDTELQIFIVGPEGSWPEETRFGVTFATDAEQFGNMVPNMVRTLTTFGDVYPSYTVSIGYAPTSAQAYSVQRARDLTPTEWPAYSAFFTEALNEPTVLATGKALDFLNFIIDELQPALNAAYPINLQDSTLAGHDLGGLFTLFAFLNRPEAFQNYLAISPALWWAESALINLAQDTTASTLSPKSKLYLCAGALEAQHPTESLVSALPEDLQAKLPQGILRPDIAGHIHRLEAALAPWKTQGLTLHTATIPNETQGSVIGAGLSQGLRALNSLTEIYGG</sequence>
<dbReference type="PANTHER" id="PTHR40841">
    <property type="entry name" value="SIDEROPHORE TRIACETYLFUSARININE C ESTERASE"/>
    <property type="match status" value="1"/>
</dbReference>
<name>A0A252A4W0_9PROT</name>
<dbReference type="EMBL" id="JOMO01000011">
    <property type="protein sequence ID" value="OUI84465.1"/>
    <property type="molecule type" value="Genomic_DNA"/>
</dbReference>
<evidence type="ECO:0000313" key="3">
    <source>
        <dbReference type="EMBL" id="OUI84465.1"/>
    </source>
</evidence>
<evidence type="ECO:0000313" key="4">
    <source>
        <dbReference type="Proteomes" id="UP000194639"/>
    </source>
</evidence>
<dbReference type="AlphaFoldDB" id="A0A252A4W0"/>
<dbReference type="Gene3D" id="3.40.50.1820">
    <property type="entry name" value="alpha/beta hydrolase"/>
    <property type="match status" value="1"/>
</dbReference>
<dbReference type="SUPFAM" id="SSF53474">
    <property type="entry name" value="alpha/beta-Hydrolases"/>
    <property type="match status" value="1"/>
</dbReference>
<proteinExistence type="inferred from homology"/>
<organism evidence="3 4">
    <name type="scientific">Acetobacter orientalis</name>
    <dbReference type="NCBI Taxonomy" id="146474"/>
    <lineage>
        <taxon>Bacteria</taxon>
        <taxon>Pseudomonadati</taxon>
        <taxon>Pseudomonadota</taxon>
        <taxon>Alphaproteobacteria</taxon>
        <taxon>Acetobacterales</taxon>
        <taxon>Acetobacteraceae</taxon>
        <taxon>Acetobacter</taxon>
    </lineage>
</organism>
<protein>
    <recommendedName>
        <fullName evidence="5">Esterase</fullName>
    </recommendedName>
</protein>
<evidence type="ECO:0000256" key="1">
    <source>
        <dbReference type="ARBA" id="ARBA00005622"/>
    </source>
</evidence>
<reference evidence="3 4" key="1">
    <citation type="submission" date="2014-06" db="EMBL/GenBank/DDBJ databases">
        <authorList>
            <person name="Ju J."/>
            <person name="Zhang J."/>
        </authorList>
    </citation>
    <scope>NUCLEOTIDE SEQUENCE [LARGE SCALE GENOMIC DNA]</scope>
    <source>
        <strain evidence="3">DmW_045</strain>
    </source>
</reference>
<keyword evidence="2" id="KW-0378">Hydrolase</keyword>
<dbReference type="Proteomes" id="UP000194639">
    <property type="component" value="Unassembled WGS sequence"/>
</dbReference>
<comment type="caution">
    <text evidence="3">The sequence shown here is derived from an EMBL/GenBank/DDBJ whole genome shotgun (WGS) entry which is preliminary data.</text>
</comment>
<dbReference type="PANTHER" id="PTHR40841:SF2">
    <property type="entry name" value="SIDEROPHORE-DEGRADING ESTERASE (EUROFUNG)"/>
    <property type="match status" value="1"/>
</dbReference>
<dbReference type="RefSeq" id="WP_086551813.1">
    <property type="nucleotide sequence ID" value="NZ_JBDNWD010000001.1"/>
</dbReference>
<evidence type="ECO:0008006" key="5">
    <source>
        <dbReference type="Google" id="ProtNLM"/>
    </source>
</evidence>
<evidence type="ECO:0000256" key="2">
    <source>
        <dbReference type="ARBA" id="ARBA00022801"/>
    </source>
</evidence>
<comment type="similarity">
    <text evidence="1">Belongs to the esterase D family.</text>
</comment>
<accession>A0A252A4W0</accession>
<dbReference type="Pfam" id="PF00756">
    <property type="entry name" value="Esterase"/>
    <property type="match status" value="1"/>
</dbReference>
<gene>
    <name evidence="3" type="ORF">HK12_00765</name>
</gene>
<dbReference type="InterPro" id="IPR029058">
    <property type="entry name" value="AB_hydrolase_fold"/>
</dbReference>